<evidence type="ECO:0000313" key="2">
    <source>
        <dbReference type="EMBL" id="SFY11810.1"/>
    </source>
</evidence>
<gene>
    <name evidence="2" type="ORF">SAMN03097694_4599</name>
</gene>
<comment type="caution">
    <text evidence="2">The sequence shown here is derived from an EMBL/GenBank/DDBJ whole genome shotgun (WGS) entry which is preliminary data.</text>
</comment>
<evidence type="ECO:0000313" key="3">
    <source>
        <dbReference type="Proteomes" id="UP000182489"/>
    </source>
</evidence>
<proteinExistence type="predicted"/>
<dbReference type="Proteomes" id="UP000182489">
    <property type="component" value="Unassembled WGS sequence"/>
</dbReference>
<dbReference type="AlphaFoldDB" id="A0AB38CDL8"/>
<protein>
    <recommendedName>
        <fullName evidence="1">DUF4123 domain-containing protein</fullName>
    </recommendedName>
</protein>
<dbReference type="Pfam" id="PF13503">
    <property type="entry name" value="DUF4123"/>
    <property type="match status" value="1"/>
</dbReference>
<name>A0AB38CDL8_9BURK</name>
<accession>A0AB38CDL8</accession>
<dbReference type="InterPro" id="IPR025391">
    <property type="entry name" value="DUF4123"/>
</dbReference>
<sequence length="185" mass="20841">MLALRRSRRRYHRHPGVTTLIDVAGRLNQLQAHHPALCLYALVDGAQYETHRQARLIQNTTCYPLFTGTPDAALAHAGPWLVDVARSAPSFIEDLAALEQEAPSVTWLFAVQDLGGLAQLLQLHLETRLPDGRAALLRFWDPRVLVKLAQIFEPAQREAMFGHIHEWHLLLDGKRAIIGRRNADV</sequence>
<reference evidence="2 3" key="1">
    <citation type="submission" date="2016-11" db="EMBL/GenBank/DDBJ databases">
        <authorList>
            <person name="Varghese N."/>
            <person name="Submissions S."/>
        </authorList>
    </citation>
    <scope>NUCLEOTIDE SEQUENCE [LARGE SCALE GENOMIC DNA]</scope>
    <source>
        <strain evidence="2 3">NFR18</strain>
    </source>
</reference>
<organism evidence="2 3">
    <name type="scientific">Janthinobacterium lividum</name>
    <dbReference type="NCBI Taxonomy" id="29581"/>
    <lineage>
        <taxon>Bacteria</taxon>
        <taxon>Pseudomonadati</taxon>
        <taxon>Pseudomonadota</taxon>
        <taxon>Betaproteobacteria</taxon>
        <taxon>Burkholderiales</taxon>
        <taxon>Oxalobacteraceae</taxon>
        <taxon>Janthinobacterium</taxon>
    </lineage>
</organism>
<evidence type="ECO:0000259" key="1">
    <source>
        <dbReference type="Pfam" id="PF13503"/>
    </source>
</evidence>
<dbReference type="EMBL" id="FPKH01000006">
    <property type="protein sequence ID" value="SFY11810.1"/>
    <property type="molecule type" value="Genomic_DNA"/>
</dbReference>
<feature type="domain" description="DUF4123" evidence="1">
    <location>
        <begin position="39"/>
        <end position="158"/>
    </location>
</feature>